<gene>
    <name evidence="3" type="ORF">BHY08_04330</name>
</gene>
<feature type="domain" description="DUF218" evidence="2">
    <location>
        <begin position="176"/>
        <end position="330"/>
    </location>
</feature>
<keyword evidence="4" id="KW-1185">Reference proteome</keyword>
<name>A0A1J0A5B0_9ENTE</name>
<dbReference type="KEGG" id="vte:BHY08_04330"/>
<feature type="transmembrane region" description="Helical" evidence="1">
    <location>
        <begin position="340"/>
        <end position="360"/>
    </location>
</feature>
<feature type="transmembrane region" description="Helical" evidence="1">
    <location>
        <begin position="6"/>
        <end position="29"/>
    </location>
</feature>
<feature type="transmembrane region" description="Helical" evidence="1">
    <location>
        <begin position="67"/>
        <end position="95"/>
    </location>
</feature>
<evidence type="ECO:0000313" key="3">
    <source>
        <dbReference type="EMBL" id="APB31125.1"/>
    </source>
</evidence>
<dbReference type="PANTHER" id="PTHR30336">
    <property type="entry name" value="INNER MEMBRANE PROTEIN, PROBABLE PERMEASE"/>
    <property type="match status" value="1"/>
</dbReference>
<dbReference type="STRING" id="519472.BHY08_04330"/>
<dbReference type="CDD" id="cd06259">
    <property type="entry name" value="YdcF-like"/>
    <property type="match status" value="1"/>
</dbReference>
<evidence type="ECO:0000256" key="1">
    <source>
        <dbReference type="SAM" id="Phobius"/>
    </source>
</evidence>
<dbReference type="Gene3D" id="3.40.50.620">
    <property type="entry name" value="HUPs"/>
    <property type="match status" value="1"/>
</dbReference>
<sequence>MKGVYSLLNITVFFYVIFLIVPLICFFYLNYFRPTSLWNGFFFLVSTATLYFLFILLIENISQNLALVFLIPAILVIIFISVLGLSTSIVGLFWNEKILLKREGKSLSNLVPLIVALCLLGIQVLIIIVTFYSQNIFLTTLLSFTTVTLSYLIFLFIMYATTTVLYNHFPIWKKVDYIIILGAGLIDGERVTPLLASRIDRGVSLYLQQKRNYGHKPTIILSGGQGKDEKISEAQAMSHYLDSLPVVIEKVYLEEQSTNTKENILFSEKLASAVDGINDFKDKNIVISTNNYHLLRAGKIASHLGIHARGVGSKTKLYYLPTAFIREYVGYLVMTKKKHFFFIGLFFISVLIILFIHVIFG</sequence>
<evidence type="ECO:0000259" key="2">
    <source>
        <dbReference type="Pfam" id="PF02698"/>
    </source>
</evidence>
<accession>A0A1J0A5B0</accession>
<feature type="transmembrane region" description="Helical" evidence="1">
    <location>
        <begin position="41"/>
        <end position="61"/>
    </location>
</feature>
<dbReference type="GO" id="GO:0000270">
    <property type="term" value="P:peptidoglycan metabolic process"/>
    <property type="evidence" value="ECO:0007669"/>
    <property type="project" value="TreeGrafter"/>
</dbReference>
<dbReference type="AlphaFoldDB" id="A0A1J0A5B0"/>
<evidence type="ECO:0000313" key="4">
    <source>
        <dbReference type="Proteomes" id="UP000191200"/>
    </source>
</evidence>
<protein>
    <recommendedName>
        <fullName evidence="2">DUF218 domain-containing protein</fullName>
    </recommendedName>
</protein>
<dbReference type="GO" id="GO:0043164">
    <property type="term" value="P:Gram-negative-bacterium-type cell wall biogenesis"/>
    <property type="evidence" value="ECO:0007669"/>
    <property type="project" value="TreeGrafter"/>
</dbReference>
<keyword evidence="1" id="KW-1133">Transmembrane helix</keyword>
<proteinExistence type="predicted"/>
<dbReference type="GO" id="GO:0005886">
    <property type="term" value="C:plasma membrane"/>
    <property type="evidence" value="ECO:0007669"/>
    <property type="project" value="TreeGrafter"/>
</dbReference>
<reference evidence="3 4" key="1">
    <citation type="submission" date="2016-09" db="EMBL/GenBank/DDBJ databases">
        <title>Vagococcus teuberi sp. nov., isolated from the Malian artisanal sour milk fene.</title>
        <authorList>
            <person name="Wullschleger S."/>
            <person name="Seifert C."/>
            <person name="Baumgartner S."/>
            <person name="Lacroix C."/>
            <person name="Bonfoh B."/>
            <person name="Stevens M.J."/>
            <person name="Meile L."/>
        </authorList>
    </citation>
    <scope>NUCLEOTIDE SEQUENCE [LARGE SCALE GENOMIC DNA]</scope>
    <source>
        <strain evidence="3 4">DSM 21459</strain>
    </source>
</reference>
<feature type="transmembrane region" description="Helical" evidence="1">
    <location>
        <begin position="107"/>
        <end position="132"/>
    </location>
</feature>
<dbReference type="InterPro" id="IPR051599">
    <property type="entry name" value="Cell_Envelope_Assoc"/>
</dbReference>
<feature type="transmembrane region" description="Helical" evidence="1">
    <location>
        <begin position="144"/>
        <end position="166"/>
    </location>
</feature>
<dbReference type="InterPro" id="IPR003848">
    <property type="entry name" value="DUF218"/>
</dbReference>
<dbReference type="InterPro" id="IPR014729">
    <property type="entry name" value="Rossmann-like_a/b/a_fold"/>
</dbReference>
<organism evidence="3 4">
    <name type="scientific">Vagococcus teuberi</name>
    <dbReference type="NCBI Taxonomy" id="519472"/>
    <lineage>
        <taxon>Bacteria</taxon>
        <taxon>Bacillati</taxon>
        <taxon>Bacillota</taxon>
        <taxon>Bacilli</taxon>
        <taxon>Lactobacillales</taxon>
        <taxon>Enterococcaceae</taxon>
        <taxon>Vagococcus</taxon>
    </lineage>
</organism>
<dbReference type="Proteomes" id="UP000191200">
    <property type="component" value="Chromosome"/>
</dbReference>
<keyword evidence="1" id="KW-0472">Membrane</keyword>
<dbReference type="EMBL" id="CP017267">
    <property type="protein sequence ID" value="APB31125.1"/>
    <property type="molecule type" value="Genomic_DNA"/>
</dbReference>
<dbReference type="Pfam" id="PF02698">
    <property type="entry name" value="DUF218"/>
    <property type="match status" value="1"/>
</dbReference>
<dbReference type="PANTHER" id="PTHR30336:SF18">
    <property type="entry name" value="MEMBRANE PROTEIN"/>
    <property type="match status" value="1"/>
</dbReference>
<keyword evidence="1" id="KW-0812">Transmembrane</keyword>